<dbReference type="InterPro" id="IPR020719">
    <property type="entry name" value="RNA3'_term_phos_cycl-like_CS"/>
</dbReference>
<dbReference type="InterPro" id="IPR023797">
    <property type="entry name" value="RNA3'_phos_cyclase_dom"/>
</dbReference>
<proteinExistence type="predicted"/>
<sequence>MIVVSVVPLATSWKPLIMLGLFGKKPLTIRLKGITNDSKDPSIDTFRSTTLPILKQFGVPAEGLELKIESRGVTPKGGGEVVLLVPMVLNSLKVQIIKLEHKPECMIT</sequence>
<dbReference type="EMBL" id="JACEIK010007131">
    <property type="protein sequence ID" value="MCE3049770.1"/>
    <property type="molecule type" value="Genomic_DNA"/>
</dbReference>
<organism evidence="2 3">
    <name type="scientific">Datura stramonium</name>
    <name type="common">Jimsonweed</name>
    <name type="synonym">Common thornapple</name>
    <dbReference type="NCBI Taxonomy" id="4076"/>
    <lineage>
        <taxon>Eukaryota</taxon>
        <taxon>Viridiplantae</taxon>
        <taxon>Streptophyta</taxon>
        <taxon>Embryophyta</taxon>
        <taxon>Tracheophyta</taxon>
        <taxon>Spermatophyta</taxon>
        <taxon>Magnoliopsida</taxon>
        <taxon>eudicotyledons</taxon>
        <taxon>Gunneridae</taxon>
        <taxon>Pentapetalae</taxon>
        <taxon>asterids</taxon>
        <taxon>lamiids</taxon>
        <taxon>Solanales</taxon>
        <taxon>Solanaceae</taxon>
        <taxon>Solanoideae</taxon>
        <taxon>Datureae</taxon>
        <taxon>Datura</taxon>
    </lineage>
</organism>
<dbReference type="PROSITE" id="PS01287">
    <property type="entry name" value="RTC"/>
    <property type="match status" value="1"/>
</dbReference>
<reference evidence="2 3" key="1">
    <citation type="journal article" date="2021" name="BMC Genomics">
        <title>Datura genome reveals duplications of psychoactive alkaloid biosynthetic genes and high mutation rate following tissue culture.</title>
        <authorList>
            <person name="Rajewski A."/>
            <person name="Carter-House D."/>
            <person name="Stajich J."/>
            <person name="Litt A."/>
        </authorList>
    </citation>
    <scope>NUCLEOTIDE SEQUENCE [LARGE SCALE GENOMIC DNA]</scope>
    <source>
        <strain evidence="2">AR-01</strain>
    </source>
</reference>
<dbReference type="Proteomes" id="UP000823775">
    <property type="component" value="Unassembled WGS sequence"/>
</dbReference>
<comment type="caution">
    <text evidence="2">The sequence shown here is derived from an EMBL/GenBank/DDBJ whole genome shotgun (WGS) entry which is preliminary data.</text>
</comment>
<evidence type="ECO:0000313" key="3">
    <source>
        <dbReference type="Proteomes" id="UP000823775"/>
    </source>
</evidence>
<dbReference type="Pfam" id="PF01137">
    <property type="entry name" value="RTC"/>
    <property type="match status" value="1"/>
</dbReference>
<dbReference type="PANTHER" id="PTHR11096:SF1">
    <property type="entry name" value="RNA 3'-TERMINAL PHOSPHATE CYCLASE-LIKE PROTEIN"/>
    <property type="match status" value="1"/>
</dbReference>
<name>A0ABS8WG40_DATST</name>
<accession>A0ABS8WG40</accession>
<evidence type="ECO:0000259" key="1">
    <source>
        <dbReference type="Pfam" id="PF01137"/>
    </source>
</evidence>
<dbReference type="Gene3D" id="3.65.10.20">
    <property type="entry name" value="RNA 3'-terminal phosphate cyclase domain"/>
    <property type="match status" value="1"/>
</dbReference>
<keyword evidence="3" id="KW-1185">Reference proteome</keyword>
<gene>
    <name evidence="2" type="ORF">HAX54_045763</name>
</gene>
<protein>
    <recommendedName>
        <fullName evidence="1">RNA 3'-terminal phosphate cyclase domain-containing protein</fullName>
    </recommendedName>
</protein>
<dbReference type="InterPro" id="IPR000228">
    <property type="entry name" value="RNA3'_term_phos_cyc"/>
</dbReference>
<dbReference type="PANTHER" id="PTHR11096">
    <property type="entry name" value="RNA 3' TERMINAL PHOSPHATE CYCLASE"/>
    <property type="match status" value="1"/>
</dbReference>
<dbReference type="InterPro" id="IPR037136">
    <property type="entry name" value="RNA3'_phos_cyclase_dom_sf"/>
</dbReference>
<feature type="domain" description="RNA 3'-terminal phosphate cyclase" evidence="1">
    <location>
        <begin position="15"/>
        <end position="88"/>
    </location>
</feature>
<dbReference type="InterPro" id="IPR013792">
    <property type="entry name" value="RNA3'P_cycl/enolpyr_Trfase_a/b"/>
</dbReference>
<evidence type="ECO:0000313" key="2">
    <source>
        <dbReference type="EMBL" id="MCE3049770.1"/>
    </source>
</evidence>
<dbReference type="SUPFAM" id="SSF55205">
    <property type="entry name" value="EPT/RTPC-like"/>
    <property type="match status" value="1"/>
</dbReference>